<feature type="domain" description="DUF6598" evidence="1">
    <location>
        <begin position="79"/>
        <end position="196"/>
    </location>
</feature>
<gene>
    <name evidence="2" type="ORF">POM88_006284</name>
</gene>
<accession>A0AAD8N596</accession>
<dbReference type="Pfam" id="PF20241">
    <property type="entry name" value="DUF6598"/>
    <property type="match status" value="1"/>
</dbReference>
<name>A0AAD8N596_9APIA</name>
<reference evidence="2" key="1">
    <citation type="submission" date="2023-02" db="EMBL/GenBank/DDBJ databases">
        <title>Genome of toxic invasive species Heracleum sosnowskyi carries increased number of genes despite the absence of recent whole-genome duplications.</title>
        <authorList>
            <person name="Schelkunov M."/>
            <person name="Shtratnikova V."/>
            <person name="Makarenko M."/>
            <person name="Klepikova A."/>
            <person name="Omelchenko D."/>
            <person name="Novikova G."/>
            <person name="Obukhova E."/>
            <person name="Bogdanov V."/>
            <person name="Penin A."/>
            <person name="Logacheva M."/>
        </authorList>
    </citation>
    <scope>NUCLEOTIDE SEQUENCE</scope>
    <source>
        <strain evidence="2">Hsosn_3</strain>
        <tissue evidence="2">Leaf</tissue>
    </source>
</reference>
<keyword evidence="3" id="KW-1185">Reference proteome</keyword>
<protein>
    <recommendedName>
        <fullName evidence="1">DUF6598 domain-containing protein</fullName>
    </recommendedName>
</protein>
<organism evidence="2 3">
    <name type="scientific">Heracleum sosnowskyi</name>
    <dbReference type="NCBI Taxonomy" id="360622"/>
    <lineage>
        <taxon>Eukaryota</taxon>
        <taxon>Viridiplantae</taxon>
        <taxon>Streptophyta</taxon>
        <taxon>Embryophyta</taxon>
        <taxon>Tracheophyta</taxon>
        <taxon>Spermatophyta</taxon>
        <taxon>Magnoliopsida</taxon>
        <taxon>eudicotyledons</taxon>
        <taxon>Gunneridae</taxon>
        <taxon>Pentapetalae</taxon>
        <taxon>asterids</taxon>
        <taxon>campanulids</taxon>
        <taxon>Apiales</taxon>
        <taxon>Apiaceae</taxon>
        <taxon>Apioideae</taxon>
        <taxon>apioid superclade</taxon>
        <taxon>Tordylieae</taxon>
        <taxon>Tordyliinae</taxon>
        <taxon>Heracleum</taxon>
    </lineage>
</organism>
<dbReference type="EMBL" id="JAUIZM010000002">
    <property type="protein sequence ID" value="KAK1396421.1"/>
    <property type="molecule type" value="Genomic_DNA"/>
</dbReference>
<evidence type="ECO:0000313" key="2">
    <source>
        <dbReference type="EMBL" id="KAK1396421.1"/>
    </source>
</evidence>
<dbReference type="InterPro" id="IPR046533">
    <property type="entry name" value="DUF6598"/>
</dbReference>
<reference evidence="2" key="2">
    <citation type="submission" date="2023-05" db="EMBL/GenBank/DDBJ databases">
        <authorList>
            <person name="Schelkunov M.I."/>
        </authorList>
    </citation>
    <scope>NUCLEOTIDE SEQUENCE</scope>
    <source>
        <strain evidence="2">Hsosn_3</strain>
        <tissue evidence="2">Leaf</tissue>
    </source>
</reference>
<comment type="caution">
    <text evidence="2">The sequence shown here is derived from an EMBL/GenBank/DDBJ whole genome shotgun (WGS) entry which is preliminary data.</text>
</comment>
<sequence>MEVFSIIYLRDDVVPPEDQLGTISLLASDSGRHYLYKVDEVDVNKPSLECEDPIMVTCGAPTIEFKEFDIEFDLFRGDRTGAILVEYGLFANATVANVEVKLLGDSASTCVQGYLVARNSRLRLATRANRLFWKTSDNKIQVKDGVIPFSNTRVGVPLDSEFEVIIIMKCDEVKYTSKLTLIPQEAGTIQRNMCEDRFQVTVTWGV</sequence>
<dbReference type="AlphaFoldDB" id="A0AAD8N596"/>
<dbReference type="Proteomes" id="UP001237642">
    <property type="component" value="Unassembled WGS sequence"/>
</dbReference>
<evidence type="ECO:0000313" key="3">
    <source>
        <dbReference type="Proteomes" id="UP001237642"/>
    </source>
</evidence>
<proteinExistence type="predicted"/>
<evidence type="ECO:0000259" key="1">
    <source>
        <dbReference type="Pfam" id="PF20241"/>
    </source>
</evidence>